<sequence length="374" mass="42064">MSKQNNCITNLVESLQNLNSPHQNHSHSLTHALSSCHDRCHYSLILLCLTSLVESRVSFPFSEVLDRDDLQMKATTFHCDAGCRVYSPNALENVVITDRAGERVYYNLKQLSELKMGEFYELPARSEPYWLHIRDNDWPKLVFYVIEKGAPNYDTKVLYVKDSKMEQVIGEPILTVLSSTGAVHFSYFDGLFTDYLPEVYATGFDSFAMCRPVYKARSAASIRNTAFPVFSPIATVYFKTATGGKQVRVSGDPKGDISAGLDTSSVYSSPGYVGCGTDEKYESVLDTHIMKGFDSVFTVQNDDGLHVRIEGDYSLKKEDAVLTVSVNEIEQNLNGTDHCYAMDYTPAQKNAPVEIGVKWEREYFNKDNFAIQID</sequence>
<evidence type="ECO:0000313" key="2">
    <source>
        <dbReference type="Proteomes" id="UP001328107"/>
    </source>
</evidence>
<name>A0AAN5I475_9BILA</name>
<proteinExistence type="predicted"/>
<protein>
    <submittedName>
        <fullName evidence="1">Uncharacterized protein</fullName>
    </submittedName>
</protein>
<dbReference type="AlphaFoldDB" id="A0AAN5I475"/>
<comment type="caution">
    <text evidence="1">The sequence shown here is derived from an EMBL/GenBank/DDBJ whole genome shotgun (WGS) entry which is preliminary data.</text>
</comment>
<gene>
    <name evidence="1" type="ORF">PMAYCL1PPCAC_21762</name>
</gene>
<organism evidence="1 2">
    <name type="scientific">Pristionchus mayeri</name>
    <dbReference type="NCBI Taxonomy" id="1317129"/>
    <lineage>
        <taxon>Eukaryota</taxon>
        <taxon>Metazoa</taxon>
        <taxon>Ecdysozoa</taxon>
        <taxon>Nematoda</taxon>
        <taxon>Chromadorea</taxon>
        <taxon>Rhabditida</taxon>
        <taxon>Rhabditina</taxon>
        <taxon>Diplogasteromorpha</taxon>
        <taxon>Diplogasteroidea</taxon>
        <taxon>Neodiplogasteridae</taxon>
        <taxon>Pristionchus</taxon>
    </lineage>
</organism>
<feature type="non-terminal residue" evidence="1">
    <location>
        <position position="374"/>
    </location>
</feature>
<keyword evidence="2" id="KW-1185">Reference proteome</keyword>
<evidence type="ECO:0000313" key="1">
    <source>
        <dbReference type="EMBL" id="GMR51567.1"/>
    </source>
</evidence>
<dbReference type="EMBL" id="BTRK01000005">
    <property type="protein sequence ID" value="GMR51567.1"/>
    <property type="molecule type" value="Genomic_DNA"/>
</dbReference>
<reference evidence="2" key="1">
    <citation type="submission" date="2022-10" db="EMBL/GenBank/DDBJ databases">
        <title>Genome assembly of Pristionchus species.</title>
        <authorList>
            <person name="Yoshida K."/>
            <person name="Sommer R.J."/>
        </authorList>
    </citation>
    <scope>NUCLEOTIDE SEQUENCE [LARGE SCALE GENOMIC DNA]</scope>
    <source>
        <strain evidence="2">RS5460</strain>
    </source>
</reference>
<accession>A0AAN5I475</accession>
<dbReference type="Proteomes" id="UP001328107">
    <property type="component" value="Unassembled WGS sequence"/>
</dbReference>